<dbReference type="VEuPathDB" id="TriTrypDB:TcCLB.506983.20"/>
<dbReference type="VEuPathDB" id="TriTrypDB:Tc_MARK_8347"/>
<dbReference type="VEuPathDB" id="TriTrypDB:C3747_35g59"/>
<reference evidence="2 3" key="1">
    <citation type="journal article" date="2018" name="Microb. Genom.">
        <title>Expanding an expanded genome: long-read sequencing of Trypanosoma cruzi.</title>
        <authorList>
            <person name="Berna L."/>
            <person name="Rodriguez M."/>
            <person name="Chiribao M.L."/>
            <person name="Parodi-Talice A."/>
            <person name="Pita S."/>
            <person name="Rijo G."/>
            <person name="Alvarez-Valin F."/>
            <person name="Robello C."/>
        </authorList>
    </citation>
    <scope>NUCLEOTIDE SEQUENCE [LARGE SCALE GENOMIC DNA]</scope>
    <source>
        <strain evidence="2 3">Dm28c</strain>
    </source>
</reference>
<evidence type="ECO:0000313" key="2">
    <source>
        <dbReference type="EMBL" id="PWU90241.1"/>
    </source>
</evidence>
<feature type="compositionally biased region" description="Low complexity" evidence="1">
    <location>
        <begin position="197"/>
        <end position="208"/>
    </location>
</feature>
<feature type="region of interest" description="Disordered" evidence="1">
    <location>
        <begin position="253"/>
        <end position="279"/>
    </location>
</feature>
<dbReference type="VEuPathDB" id="TriTrypDB:TcBrA4_0133540"/>
<comment type="caution">
    <text evidence="2">The sequence shown here is derived from an EMBL/GenBank/DDBJ whole genome shotgun (WGS) entry which is preliminary data.</text>
</comment>
<dbReference type="AlphaFoldDB" id="A0A2V2V219"/>
<feature type="compositionally biased region" description="Basic and acidic residues" evidence="1">
    <location>
        <begin position="1"/>
        <end position="21"/>
    </location>
</feature>
<dbReference type="Proteomes" id="UP000246121">
    <property type="component" value="Unassembled WGS sequence"/>
</dbReference>
<accession>A0A2V2V219</accession>
<dbReference type="VEuPathDB" id="TriTrypDB:C4B63_52g48"/>
<proteinExistence type="predicted"/>
<organism evidence="2 3">
    <name type="scientific">Trypanosoma cruzi</name>
    <dbReference type="NCBI Taxonomy" id="5693"/>
    <lineage>
        <taxon>Eukaryota</taxon>
        <taxon>Discoba</taxon>
        <taxon>Euglenozoa</taxon>
        <taxon>Kinetoplastea</taxon>
        <taxon>Metakinetoplastina</taxon>
        <taxon>Trypanosomatida</taxon>
        <taxon>Trypanosomatidae</taxon>
        <taxon>Trypanosoma</taxon>
        <taxon>Schizotrypanum</taxon>
    </lineage>
</organism>
<feature type="compositionally biased region" description="Acidic residues" evidence="1">
    <location>
        <begin position="268"/>
        <end position="278"/>
    </location>
</feature>
<protein>
    <submittedName>
        <fullName evidence="2">Uncharacterized protein</fullName>
    </submittedName>
</protein>
<dbReference type="VEuPathDB" id="TriTrypDB:TcG_05030"/>
<dbReference type="VEuPathDB" id="TriTrypDB:TcCL_NonESM03583"/>
<evidence type="ECO:0000256" key="1">
    <source>
        <dbReference type="SAM" id="MobiDB-lite"/>
    </source>
</evidence>
<dbReference type="VEuPathDB" id="TriTrypDB:TCDM_05412"/>
<feature type="region of interest" description="Disordered" evidence="1">
    <location>
        <begin position="1"/>
        <end position="27"/>
    </location>
</feature>
<feature type="region of interest" description="Disordered" evidence="1">
    <location>
        <begin position="187"/>
        <end position="227"/>
    </location>
</feature>
<dbReference type="EMBL" id="PRFA01000052">
    <property type="protein sequence ID" value="PWU90241.1"/>
    <property type="molecule type" value="Genomic_DNA"/>
</dbReference>
<dbReference type="VEuPathDB" id="TriTrypDB:TCDM_05413"/>
<name>A0A2V2V219_TRYCR</name>
<dbReference type="VEuPathDB" id="TriTrypDB:TCSYLVIO_010475"/>
<dbReference type="VEuPathDB" id="TriTrypDB:ECC02_005031"/>
<sequence>MSAMLAEKEEGGEGEGEKDGGDNGGDWKCGQGNLPGAWLTHLFSVPPEVGLSVLHSSTGPSPFAFLTVSSEEYATLGLGNDMYQPAVLPDEGNDPDNAKWRFDYASTCKLLELYERFGNFVVVADRWRYSNSREKGPFQSAEGVGATSLETNVPTPPVEVLMERYKLVSEAVLRYRLRLLQEVLKEEDGRDEATAGPSSSCKSKPPTSGLRVKPAEERALPSAHPLTSLMEKHPVLVAQRTRQEWLTQRYRELGQSNGTENAPHEEKEKEEDELDETDMLSRHRADVLKRFLDLPLPSQEQLTQAACKRNEVESEVSLFVPSFLPPPASPFWYDGLLEQSRRKRLREILMREAEMNVPYFRALLAERRVSSQATVLFDKLRVLTRDTTTAVQEDEKNCAAEVDESAEKRGVYLGRQGLCKKRKKKKQQQLADAMGEDSYQGIQEEVSRIPLHCERLRLCVQAGWFLPPPEGDVGGKSTGSSAAANRALSNFSEALLLSLPPSVPRLHLGVEHELEKHLWEDHRALCDDDAEVQQLLCEARVLYTQNLVLRRFSGRCGVLEASLKKLASEAAAMEMY</sequence>
<gene>
    <name evidence="2" type="ORF">C4B63_52g48</name>
</gene>
<dbReference type="VEuPathDB" id="TriTrypDB:TcCLB.508675.50"/>
<evidence type="ECO:0000313" key="3">
    <source>
        <dbReference type="Proteomes" id="UP000246121"/>
    </source>
</evidence>